<feature type="transmembrane region" description="Helical" evidence="6">
    <location>
        <begin position="33"/>
        <end position="54"/>
    </location>
</feature>
<dbReference type="SMART" id="SM00563">
    <property type="entry name" value="PlsC"/>
    <property type="match status" value="1"/>
</dbReference>
<dbReference type="EMBL" id="JAOVQM010000003">
    <property type="protein sequence ID" value="MCV2232146.1"/>
    <property type="molecule type" value="Genomic_DNA"/>
</dbReference>
<evidence type="ECO:0000256" key="3">
    <source>
        <dbReference type="ARBA" id="ARBA00022679"/>
    </source>
</evidence>
<keyword evidence="6" id="KW-1133">Transmembrane helix</keyword>
<evidence type="ECO:0000256" key="6">
    <source>
        <dbReference type="SAM" id="Phobius"/>
    </source>
</evidence>
<evidence type="ECO:0000256" key="4">
    <source>
        <dbReference type="ARBA" id="ARBA00023098"/>
    </source>
</evidence>
<keyword evidence="4" id="KW-0443">Lipid metabolism</keyword>
<evidence type="ECO:0000256" key="1">
    <source>
        <dbReference type="ARBA" id="ARBA00005189"/>
    </source>
</evidence>
<keyword evidence="3" id="KW-0808">Transferase</keyword>
<name>A0ABT2Y5Y9_9MOLU</name>
<accession>A0ABT2Y5Y9</accession>
<keyword evidence="5 8" id="KW-0012">Acyltransferase</keyword>
<reference evidence="8" key="1">
    <citation type="submission" date="2022-09" db="EMBL/GenBank/DDBJ databases">
        <title>Novel Mycoplasma species identified in domestic and wild animals.</title>
        <authorList>
            <person name="Volokhov D.V."/>
            <person name="Furtak V.A."/>
            <person name="Zagorodnyaya T.A."/>
        </authorList>
    </citation>
    <scope>NUCLEOTIDE SEQUENCE</scope>
    <source>
        <strain evidence="8">Oakley</strain>
    </source>
</reference>
<sequence>MISTLFIVIWFLSAGFFFGLTSSELWLIPIWLIVGYGIAWLSMVTLLVLMMPYMKFTKVNNRFKHYYIRSIAKFISIFALRLQITVEGKHLLPTDGSFVMYANHKSYADPFILYQLIDRPAGMAAKKGIYKLPVIRNYMPWFGCIQIDRENNREAAKSILKGIEQIKQGMIMAIFPEGGIKDRNDEQMVAMRAGAYKLATKAEAPIVPITLIGTTDVKYRAPWRMTKIKVIIHEPIHKETYEQMSTTDLADHVMKLVNNTIKEKTPLKQGQKTTGARN</sequence>
<dbReference type="Pfam" id="PF01553">
    <property type="entry name" value="Acyltransferase"/>
    <property type="match status" value="1"/>
</dbReference>
<dbReference type="CDD" id="cd07989">
    <property type="entry name" value="LPLAT_AGPAT-like"/>
    <property type="match status" value="1"/>
</dbReference>
<evidence type="ECO:0000256" key="5">
    <source>
        <dbReference type="ARBA" id="ARBA00023315"/>
    </source>
</evidence>
<keyword evidence="2" id="KW-0444">Lipid biosynthesis</keyword>
<dbReference type="RefSeq" id="WP_263608322.1">
    <property type="nucleotide sequence ID" value="NZ_JAOVQM010000003.1"/>
</dbReference>
<gene>
    <name evidence="8" type="ORF">N7548_04820</name>
</gene>
<keyword evidence="6" id="KW-0812">Transmembrane</keyword>
<evidence type="ECO:0000256" key="2">
    <source>
        <dbReference type="ARBA" id="ARBA00022516"/>
    </source>
</evidence>
<evidence type="ECO:0000313" key="8">
    <source>
        <dbReference type="EMBL" id="MCV2232146.1"/>
    </source>
</evidence>
<evidence type="ECO:0000259" key="7">
    <source>
        <dbReference type="SMART" id="SM00563"/>
    </source>
</evidence>
<dbReference type="PANTHER" id="PTHR10434">
    <property type="entry name" value="1-ACYL-SN-GLYCEROL-3-PHOSPHATE ACYLTRANSFERASE"/>
    <property type="match status" value="1"/>
</dbReference>
<comment type="caution">
    <text evidence="8">The sequence shown here is derived from an EMBL/GenBank/DDBJ whole genome shotgun (WGS) entry which is preliminary data.</text>
</comment>
<feature type="domain" description="Phospholipid/glycerol acyltransferase" evidence="7">
    <location>
        <begin position="98"/>
        <end position="214"/>
    </location>
</feature>
<dbReference type="PANTHER" id="PTHR10434:SF64">
    <property type="entry name" value="1-ACYL-SN-GLYCEROL-3-PHOSPHATE ACYLTRANSFERASE-RELATED"/>
    <property type="match status" value="1"/>
</dbReference>
<keyword evidence="9" id="KW-1185">Reference proteome</keyword>
<organism evidence="8 9">
    <name type="scientific">Paracholeplasma manati</name>
    <dbReference type="NCBI Taxonomy" id="591373"/>
    <lineage>
        <taxon>Bacteria</taxon>
        <taxon>Bacillati</taxon>
        <taxon>Mycoplasmatota</taxon>
        <taxon>Mollicutes</taxon>
        <taxon>Acholeplasmatales</taxon>
        <taxon>Acholeplasmataceae</taxon>
        <taxon>Paracholeplasma</taxon>
    </lineage>
</organism>
<keyword evidence="6" id="KW-0472">Membrane</keyword>
<proteinExistence type="predicted"/>
<dbReference type="SUPFAM" id="SSF69593">
    <property type="entry name" value="Glycerol-3-phosphate (1)-acyltransferase"/>
    <property type="match status" value="1"/>
</dbReference>
<dbReference type="Proteomes" id="UP001177160">
    <property type="component" value="Unassembled WGS sequence"/>
</dbReference>
<evidence type="ECO:0000313" key="9">
    <source>
        <dbReference type="Proteomes" id="UP001177160"/>
    </source>
</evidence>
<dbReference type="InterPro" id="IPR002123">
    <property type="entry name" value="Plipid/glycerol_acylTrfase"/>
</dbReference>
<comment type="pathway">
    <text evidence="1">Lipid metabolism.</text>
</comment>
<dbReference type="GO" id="GO:0016746">
    <property type="term" value="F:acyltransferase activity"/>
    <property type="evidence" value="ECO:0007669"/>
    <property type="project" value="UniProtKB-KW"/>
</dbReference>
<protein>
    <submittedName>
        <fullName evidence="8">1-acyl-sn-glycerol-3-phosphate acyltransferase</fullName>
    </submittedName>
</protein>